<dbReference type="Proteomes" id="UP000238956">
    <property type="component" value="Chromosome"/>
</dbReference>
<evidence type="ECO:0000313" key="7">
    <source>
        <dbReference type="Proteomes" id="UP000238956"/>
    </source>
</evidence>
<accession>A0A2L0D273</accession>
<evidence type="ECO:0000259" key="5">
    <source>
        <dbReference type="PROSITE" id="PS51900"/>
    </source>
</evidence>
<dbReference type="Gene3D" id="1.10.443.10">
    <property type="entry name" value="Intergrase catalytic core"/>
    <property type="match status" value="1"/>
</dbReference>
<dbReference type="PROSITE" id="PS51900">
    <property type="entry name" value="CB"/>
    <property type="match status" value="1"/>
</dbReference>
<dbReference type="AlphaFoldDB" id="A0A2L0D273"/>
<sequence>MITKETITAFLAEKNISVASQQSYSYDLRQFLDLVESHINDTSLLYYQEFLKSLKVSAQKRKQSSVNQFLLYLYEAGHLDRYHRLKKVKQVSPELKPFQDCDLTFLTAETDYTQGRLIASLLALMGVTMKEMAELKGDMIDLEFKVLKVEKEGQVRILQLPPLIVQQLPQVSDEGYLFDNKGKTYSRQWFFLQLKAYLKSLALGHLTAQDLRHQYILNQIALGKSETEIAKELGLKSTQTLEKYFK</sequence>
<dbReference type="KEGG" id="splr:C0J00_01690"/>
<dbReference type="EMBL" id="CP025536">
    <property type="protein sequence ID" value="AUW95928.1"/>
    <property type="molecule type" value="Genomic_DNA"/>
</dbReference>
<name>A0A2L0D273_9STRE</name>
<dbReference type="InterPro" id="IPR011010">
    <property type="entry name" value="DNA_brk_join_enz"/>
</dbReference>
<dbReference type="InterPro" id="IPR013762">
    <property type="entry name" value="Integrase-like_cat_sf"/>
</dbReference>
<dbReference type="Gene3D" id="1.10.150.130">
    <property type="match status" value="1"/>
</dbReference>
<evidence type="ECO:0000256" key="2">
    <source>
        <dbReference type="ARBA" id="ARBA00023172"/>
    </source>
</evidence>
<evidence type="ECO:0000313" key="6">
    <source>
        <dbReference type="EMBL" id="AUW95928.1"/>
    </source>
</evidence>
<evidence type="ECO:0000256" key="3">
    <source>
        <dbReference type="PROSITE-ProRule" id="PRU01248"/>
    </source>
</evidence>
<feature type="domain" description="Tyr recombinase" evidence="4">
    <location>
        <begin position="86"/>
        <end position="246"/>
    </location>
</feature>
<keyword evidence="7" id="KW-1185">Reference proteome</keyword>
<dbReference type="GO" id="GO:0015074">
    <property type="term" value="P:DNA integration"/>
    <property type="evidence" value="ECO:0007669"/>
    <property type="project" value="InterPro"/>
</dbReference>
<dbReference type="InterPro" id="IPR010998">
    <property type="entry name" value="Integrase_recombinase_N"/>
</dbReference>
<dbReference type="GeneID" id="98392623"/>
<dbReference type="GO" id="GO:0006310">
    <property type="term" value="P:DNA recombination"/>
    <property type="evidence" value="ECO:0007669"/>
    <property type="project" value="UniProtKB-KW"/>
</dbReference>
<dbReference type="PROSITE" id="PS51898">
    <property type="entry name" value="TYR_RECOMBINASE"/>
    <property type="match status" value="1"/>
</dbReference>
<organism evidence="6 7">
    <name type="scientific">Streptococcus pluranimalium</name>
    <dbReference type="NCBI Taxonomy" id="82348"/>
    <lineage>
        <taxon>Bacteria</taxon>
        <taxon>Bacillati</taxon>
        <taxon>Bacillota</taxon>
        <taxon>Bacilli</taxon>
        <taxon>Lactobacillales</taxon>
        <taxon>Streptococcaceae</taxon>
        <taxon>Streptococcus</taxon>
    </lineage>
</organism>
<dbReference type="SUPFAM" id="SSF56349">
    <property type="entry name" value="DNA breaking-rejoining enzymes"/>
    <property type="match status" value="1"/>
</dbReference>
<dbReference type="GO" id="GO:0003677">
    <property type="term" value="F:DNA binding"/>
    <property type="evidence" value="ECO:0007669"/>
    <property type="project" value="UniProtKB-UniRule"/>
</dbReference>
<evidence type="ECO:0000259" key="4">
    <source>
        <dbReference type="PROSITE" id="PS51898"/>
    </source>
</evidence>
<feature type="domain" description="Core-binding (CB)" evidence="5">
    <location>
        <begin position="1"/>
        <end position="74"/>
    </location>
</feature>
<keyword evidence="1 3" id="KW-0238">DNA-binding</keyword>
<proteinExistence type="predicted"/>
<dbReference type="NCBIfam" id="NF002685">
    <property type="entry name" value="PRK02436.1"/>
    <property type="match status" value="1"/>
</dbReference>
<keyword evidence="2" id="KW-0233">DNA recombination</keyword>
<protein>
    <submittedName>
        <fullName evidence="6">Site-specific tyrosine recombinase XerD</fullName>
    </submittedName>
</protein>
<reference evidence="6 7" key="2">
    <citation type="submission" date="2018-02" db="EMBL/GenBank/DDBJ databases">
        <title>Whole genome sequencing analysis of Streptococcus pluranimalium isolated from cattle infected mastitis in China.</title>
        <authorList>
            <person name="Zhang J.-R."/>
            <person name="Hu G.-Z."/>
        </authorList>
    </citation>
    <scope>NUCLEOTIDE SEQUENCE [LARGE SCALE GENOMIC DNA]</scope>
    <source>
        <strain evidence="6 7">TH11417</strain>
    </source>
</reference>
<evidence type="ECO:0000256" key="1">
    <source>
        <dbReference type="ARBA" id="ARBA00023125"/>
    </source>
</evidence>
<dbReference type="InterPro" id="IPR044068">
    <property type="entry name" value="CB"/>
</dbReference>
<gene>
    <name evidence="6" type="ORF">C0J00_01690</name>
</gene>
<dbReference type="OrthoDB" id="2241487at2"/>
<dbReference type="InterPro" id="IPR002104">
    <property type="entry name" value="Integrase_catalytic"/>
</dbReference>
<dbReference type="RefSeq" id="WP_104967269.1">
    <property type="nucleotide sequence ID" value="NZ_CP025536.1"/>
</dbReference>
<reference evidence="6 7" key="1">
    <citation type="submission" date="2017-12" db="EMBL/GenBank/DDBJ databases">
        <authorList>
            <person name="Hurst M.R.H."/>
        </authorList>
    </citation>
    <scope>NUCLEOTIDE SEQUENCE [LARGE SCALE GENOMIC DNA]</scope>
    <source>
        <strain evidence="6 7">TH11417</strain>
    </source>
</reference>